<dbReference type="GO" id="GO:0005737">
    <property type="term" value="C:cytoplasm"/>
    <property type="evidence" value="ECO:0007669"/>
    <property type="project" value="TreeGrafter"/>
</dbReference>
<dbReference type="EMBL" id="JASPKY010000003">
    <property type="protein sequence ID" value="KAK9758779.1"/>
    <property type="molecule type" value="Genomic_DNA"/>
</dbReference>
<comment type="similarity">
    <text evidence="1">Belongs to the PAIP2 family.</text>
</comment>
<proteinExistence type="inferred from homology"/>
<evidence type="ECO:0000313" key="5">
    <source>
        <dbReference type="EMBL" id="KAK9758779.1"/>
    </source>
</evidence>
<name>A0AAW1NE42_POPJA</name>
<dbReference type="Pfam" id="PF07145">
    <property type="entry name" value="PAM2"/>
    <property type="match status" value="1"/>
</dbReference>
<dbReference type="AlphaFoldDB" id="A0AAW1NE42"/>
<evidence type="ECO:0000256" key="3">
    <source>
        <dbReference type="ARBA" id="ARBA00022845"/>
    </source>
</evidence>
<dbReference type="GO" id="GO:0000900">
    <property type="term" value="F:mRNA regulatory element binding translation repressor activity"/>
    <property type="evidence" value="ECO:0007669"/>
    <property type="project" value="InterPro"/>
</dbReference>
<keyword evidence="2" id="KW-0832">Ubl conjugation</keyword>
<comment type="caution">
    <text evidence="5">The sequence shown here is derived from an EMBL/GenBank/DDBJ whole genome shotgun (WGS) entry which is preliminary data.</text>
</comment>
<dbReference type="GO" id="GO:0045947">
    <property type="term" value="P:negative regulation of translational initiation"/>
    <property type="evidence" value="ECO:0007669"/>
    <property type="project" value="InterPro"/>
</dbReference>
<keyword evidence="3" id="KW-0810">Translation regulation</keyword>
<dbReference type="PANTHER" id="PTHR13154">
    <property type="entry name" value="POLYADENYLATE-BINDING PROTEIN-INTERACTING PROTEIN 2"/>
    <property type="match status" value="1"/>
</dbReference>
<feature type="region of interest" description="Disordered" evidence="4">
    <location>
        <begin position="74"/>
        <end position="118"/>
    </location>
</feature>
<gene>
    <name evidence="5" type="ORF">QE152_g464</name>
</gene>
<accession>A0AAW1NE42</accession>
<evidence type="ECO:0000313" key="6">
    <source>
        <dbReference type="Proteomes" id="UP001458880"/>
    </source>
</evidence>
<reference evidence="5 6" key="1">
    <citation type="journal article" date="2024" name="BMC Genomics">
        <title>De novo assembly and annotation of Popillia japonica's genome with initial clues to its potential as an invasive pest.</title>
        <authorList>
            <person name="Cucini C."/>
            <person name="Boschi S."/>
            <person name="Funari R."/>
            <person name="Cardaioli E."/>
            <person name="Iannotti N."/>
            <person name="Marturano G."/>
            <person name="Paoli F."/>
            <person name="Bruttini M."/>
            <person name="Carapelli A."/>
            <person name="Frati F."/>
            <person name="Nardi F."/>
        </authorList>
    </citation>
    <scope>NUCLEOTIDE SEQUENCE [LARGE SCALE GENOMIC DNA]</scope>
    <source>
        <strain evidence="5">DMR45628</strain>
    </source>
</reference>
<feature type="compositionally biased region" description="Polar residues" evidence="4">
    <location>
        <begin position="81"/>
        <end position="114"/>
    </location>
</feature>
<keyword evidence="6" id="KW-1185">Reference proteome</keyword>
<organism evidence="5 6">
    <name type="scientific">Popillia japonica</name>
    <name type="common">Japanese beetle</name>
    <dbReference type="NCBI Taxonomy" id="7064"/>
    <lineage>
        <taxon>Eukaryota</taxon>
        <taxon>Metazoa</taxon>
        <taxon>Ecdysozoa</taxon>
        <taxon>Arthropoda</taxon>
        <taxon>Hexapoda</taxon>
        <taxon>Insecta</taxon>
        <taxon>Pterygota</taxon>
        <taxon>Neoptera</taxon>
        <taxon>Endopterygota</taxon>
        <taxon>Coleoptera</taxon>
        <taxon>Polyphaga</taxon>
        <taxon>Scarabaeiformia</taxon>
        <taxon>Scarabaeidae</taxon>
        <taxon>Rutelinae</taxon>
        <taxon>Popillia</taxon>
    </lineage>
</organism>
<dbReference type="InterPro" id="IPR009818">
    <property type="entry name" value="PAM2_motif"/>
</dbReference>
<evidence type="ECO:0000256" key="4">
    <source>
        <dbReference type="SAM" id="MobiDB-lite"/>
    </source>
</evidence>
<sequence length="135" mass="15371">MNGFETYDDEPYFSEGIPNHGPITNGAVEEYSPPVQDTDFSEYMWMENEEEFDKEVMQRLEEEELMEQCMLQHMMDDDRTSQSSNIPSEANDVSNSTASTKTEPTDMAKSSTLNPHAAEFIPSWSRPVNVEAKST</sequence>
<evidence type="ECO:0000256" key="1">
    <source>
        <dbReference type="ARBA" id="ARBA00006858"/>
    </source>
</evidence>
<dbReference type="InterPro" id="IPR040396">
    <property type="entry name" value="PAIP2-like"/>
</dbReference>
<dbReference type="PANTHER" id="PTHR13154:SF6">
    <property type="entry name" value="GEO05078P1"/>
    <property type="match status" value="1"/>
</dbReference>
<evidence type="ECO:0000256" key="2">
    <source>
        <dbReference type="ARBA" id="ARBA00022843"/>
    </source>
</evidence>
<protein>
    <submittedName>
        <fullName evidence="5">Ataxin-2 C-terminal region</fullName>
    </submittedName>
</protein>
<dbReference type="Proteomes" id="UP001458880">
    <property type="component" value="Unassembled WGS sequence"/>
</dbReference>